<name>A0ABQ3YFS3_9ACTN</name>
<proteinExistence type="predicted"/>
<sequence>MTNSFEGAGEVGSSDTSLKVIANRCAAGSCPTIYESASGSLVVQGFIVKSQNTGIDVPAGEALVEIPAELLAEAMRNLS</sequence>
<reference evidence="1 2" key="1">
    <citation type="submission" date="2021-01" db="EMBL/GenBank/DDBJ databases">
        <title>Whole genome shotgun sequence of Actinoplanes deccanensis NBRC 13994.</title>
        <authorList>
            <person name="Komaki H."/>
            <person name="Tamura T."/>
        </authorList>
    </citation>
    <scope>NUCLEOTIDE SEQUENCE [LARGE SCALE GENOMIC DNA]</scope>
    <source>
        <strain evidence="1 2">NBRC 13994</strain>
    </source>
</reference>
<protein>
    <submittedName>
        <fullName evidence="1">Uncharacterized protein</fullName>
    </submittedName>
</protein>
<dbReference type="EMBL" id="BOMI01000150">
    <property type="protein sequence ID" value="GID78854.1"/>
    <property type="molecule type" value="Genomic_DNA"/>
</dbReference>
<dbReference type="RefSeq" id="WP_239169334.1">
    <property type="nucleotide sequence ID" value="NZ_BAAABO010000015.1"/>
</dbReference>
<comment type="caution">
    <text evidence="1">The sequence shown here is derived from an EMBL/GenBank/DDBJ whole genome shotgun (WGS) entry which is preliminary data.</text>
</comment>
<organism evidence="1 2">
    <name type="scientific">Paractinoplanes deccanensis</name>
    <dbReference type="NCBI Taxonomy" id="113561"/>
    <lineage>
        <taxon>Bacteria</taxon>
        <taxon>Bacillati</taxon>
        <taxon>Actinomycetota</taxon>
        <taxon>Actinomycetes</taxon>
        <taxon>Micromonosporales</taxon>
        <taxon>Micromonosporaceae</taxon>
        <taxon>Paractinoplanes</taxon>
    </lineage>
</organism>
<accession>A0ABQ3YFS3</accession>
<dbReference type="Proteomes" id="UP000609879">
    <property type="component" value="Unassembled WGS sequence"/>
</dbReference>
<gene>
    <name evidence="1" type="ORF">Ade02nite_74950</name>
</gene>
<keyword evidence="2" id="KW-1185">Reference proteome</keyword>
<evidence type="ECO:0000313" key="1">
    <source>
        <dbReference type="EMBL" id="GID78854.1"/>
    </source>
</evidence>
<evidence type="ECO:0000313" key="2">
    <source>
        <dbReference type="Proteomes" id="UP000609879"/>
    </source>
</evidence>